<feature type="domain" description="IBR" evidence="5">
    <location>
        <begin position="33"/>
        <end position="90"/>
    </location>
</feature>
<evidence type="ECO:0000256" key="1">
    <source>
        <dbReference type="ARBA" id="ARBA00022723"/>
    </source>
</evidence>
<evidence type="ECO:0000256" key="2">
    <source>
        <dbReference type="ARBA" id="ARBA00022771"/>
    </source>
</evidence>
<reference evidence="6 7" key="1">
    <citation type="submission" date="2014-04" db="EMBL/GenBank/DDBJ databases">
        <authorList>
            <consortium name="DOE Joint Genome Institute"/>
            <person name="Kuo A."/>
            <person name="Kohler A."/>
            <person name="Costa M.D."/>
            <person name="Nagy L.G."/>
            <person name="Floudas D."/>
            <person name="Copeland A."/>
            <person name="Barry K.W."/>
            <person name="Cichocki N."/>
            <person name="Veneault-Fourrey C."/>
            <person name="LaButti K."/>
            <person name="Lindquist E.A."/>
            <person name="Lipzen A."/>
            <person name="Lundell T."/>
            <person name="Morin E."/>
            <person name="Murat C."/>
            <person name="Sun H."/>
            <person name="Tunlid A."/>
            <person name="Henrissat B."/>
            <person name="Grigoriev I.V."/>
            <person name="Hibbett D.S."/>
            <person name="Martin F."/>
            <person name="Nordberg H.P."/>
            <person name="Cantor M.N."/>
            <person name="Hua S.X."/>
        </authorList>
    </citation>
    <scope>NUCLEOTIDE SEQUENCE [LARGE SCALE GENOMIC DNA]</scope>
    <source>
        <strain evidence="6 7">Marx 270</strain>
    </source>
</reference>
<dbReference type="CDD" id="cd20335">
    <property type="entry name" value="BRcat_RBR"/>
    <property type="match status" value="1"/>
</dbReference>
<evidence type="ECO:0000259" key="5">
    <source>
        <dbReference type="Pfam" id="PF01485"/>
    </source>
</evidence>
<keyword evidence="2" id="KW-0863">Zinc-finger</keyword>
<dbReference type="HOGENOM" id="CLU_1563496_0_0_1"/>
<dbReference type="InParanoid" id="A0A0C3KNU1"/>
<keyword evidence="1" id="KW-0479">Metal-binding</keyword>
<keyword evidence="7" id="KW-1185">Reference proteome</keyword>
<dbReference type="AlphaFoldDB" id="A0A0C3KNU1"/>
<evidence type="ECO:0000313" key="6">
    <source>
        <dbReference type="EMBL" id="KIO11277.1"/>
    </source>
</evidence>
<dbReference type="SUPFAM" id="SSF57850">
    <property type="entry name" value="RING/U-box"/>
    <property type="match status" value="1"/>
</dbReference>
<evidence type="ECO:0000256" key="3">
    <source>
        <dbReference type="ARBA" id="ARBA00022786"/>
    </source>
</evidence>
<accession>A0A0C3KNU1</accession>
<dbReference type="GO" id="GO:0008270">
    <property type="term" value="F:zinc ion binding"/>
    <property type="evidence" value="ECO:0007669"/>
    <property type="project" value="UniProtKB-KW"/>
</dbReference>
<proteinExistence type="predicted"/>
<reference evidence="7" key="2">
    <citation type="submission" date="2015-01" db="EMBL/GenBank/DDBJ databases">
        <title>Evolutionary Origins and Diversification of the Mycorrhizal Mutualists.</title>
        <authorList>
            <consortium name="DOE Joint Genome Institute"/>
            <consortium name="Mycorrhizal Genomics Consortium"/>
            <person name="Kohler A."/>
            <person name="Kuo A."/>
            <person name="Nagy L.G."/>
            <person name="Floudas D."/>
            <person name="Copeland A."/>
            <person name="Barry K.W."/>
            <person name="Cichocki N."/>
            <person name="Veneault-Fourrey C."/>
            <person name="LaButti K."/>
            <person name="Lindquist E.A."/>
            <person name="Lipzen A."/>
            <person name="Lundell T."/>
            <person name="Morin E."/>
            <person name="Murat C."/>
            <person name="Riley R."/>
            <person name="Ohm R."/>
            <person name="Sun H."/>
            <person name="Tunlid A."/>
            <person name="Henrissat B."/>
            <person name="Grigoriev I.V."/>
            <person name="Hibbett D.S."/>
            <person name="Martin F."/>
        </authorList>
    </citation>
    <scope>NUCLEOTIDE SEQUENCE [LARGE SCALE GENOMIC DNA]</scope>
    <source>
        <strain evidence="7">Marx 270</strain>
    </source>
</reference>
<organism evidence="6 7">
    <name type="scientific">Pisolithus tinctorius Marx 270</name>
    <dbReference type="NCBI Taxonomy" id="870435"/>
    <lineage>
        <taxon>Eukaryota</taxon>
        <taxon>Fungi</taxon>
        <taxon>Dikarya</taxon>
        <taxon>Basidiomycota</taxon>
        <taxon>Agaricomycotina</taxon>
        <taxon>Agaricomycetes</taxon>
        <taxon>Agaricomycetidae</taxon>
        <taxon>Boletales</taxon>
        <taxon>Sclerodermatineae</taxon>
        <taxon>Pisolithaceae</taxon>
        <taxon>Pisolithus</taxon>
    </lineage>
</organism>
<dbReference type="InterPro" id="IPR002867">
    <property type="entry name" value="IBR_dom"/>
</dbReference>
<sequence>MGDDSSCNTPISIPTIQQFLAPAAFNRLLGAAFTFYISQRPMEFRFCKTPDCGQIYRSVPAGAVTATIRCPSCSSEICVACDDAHRGETCEEYQTRKLEERVDTWINDQGGNKRTDVELIFAGNVEQLSMPTPFTTTYEKYMGDTIRIGVDMFSYLTIALANALGLSAIST</sequence>
<dbReference type="OrthoDB" id="1431934at2759"/>
<dbReference type="Pfam" id="PF01485">
    <property type="entry name" value="IBR"/>
    <property type="match status" value="1"/>
</dbReference>
<keyword evidence="4" id="KW-0862">Zinc</keyword>
<gene>
    <name evidence="6" type="ORF">M404DRAFT_994947</name>
</gene>
<protein>
    <recommendedName>
        <fullName evidence="5">IBR domain-containing protein</fullName>
    </recommendedName>
</protein>
<evidence type="ECO:0000256" key="4">
    <source>
        <dbReference type="ARBA" id="ARBA00022833"/>
    </source>
</evidence>
<dbReference type="STRING" id="870435.A0A0C3KNU1"/>
<dbReference type="EMBL" id="KN831950">
    <property type="protein sequence ID" value="KIO11277.1"/>
    <property type="molecule type" value="Genomic_DNA"/>
</dbReference>
<evidence type="ECO:0000313" key="7">
    <source>
        <dbReference type="Proteomes" id="UP000054217"/>
    </source>
</evidence>
<keyword evidence="3" id="KW-0833">Ubl conjugation pathway</keyword>
<name>A0A0C3KNU1_PISTI</name>
<dbReference type="Proteomes" id="UP000054217">
    <property type="component" value="Unassembled WGS sequence"/>
</dbReference>